<dbReference type="EMBL" id="CAEZVY010000124">
    <property type="protein sequence ID" value="CAB4649199.1"/>
    <property type="molecule type" value="Genomic_DNA"/>
</dbReference>
<dbReference type="InterPro" id="IPR028994">
    <property type="entry name" value="Integrin_alpha_N"/>
</dbReference>
<reference evidence="1" key="1">
    <citation type="submission" date="2020-05" db="EMBL/GenBank/DDBJ databases">
        <authorList>
            <person name="Chiriac C."/>
            <person name="Salcher M."/>
            <person name="Ghai R."/>
            <person name="Kavagutti S V."/>
        </authorList>
    </citation>
    <scope>NUCLEOTIDE SEQUENCE</scope>
</reference>
<accession>A0A6J6KMQ5</accession>
<dbReference type="PANTHER" id="PTHR36220:SF1">
    <property type="entry name" value="GAMMA TUBULIN COMPLEX COMPONENT C-TERMINAL DOMAIN-CONTAINING PROTEIN"/>
    <property type="match status" value="1"/>
</dbReference>
<protein>
    <submittedName>
        <fullName evidence="1">Unannotated protein</fullName>
    </submittedName>
</protein>
<dbReference type="InterPro" id="IPR011043">
    <property type="entry name" value="Gal_Oxase/kelch_b-propeller"/>
</dbReference>
<name>A0A6J6KMQ5_9ZZZZ</name>
<dbReference type="AlphaFoldDB" id="A0A6J6KMQ5"/>
<gene>
    <name evidence="1" type="ORF">UFOPK2158_01091</name>
</gene>
<dbReference type="InterPro" id="IPR013519">
    <property type="entry name" value="Int_alpha_beta-p"/>
</dbReference>
<dbReference type="SMART" id="SM00191">
    <property type="entry name" value="Int_alpha"/>
    <property type="match status" value="5"/>
</dbReference>
<dbReference type="PANTHER" id="PTHR36220">
    <property type="entry name" value="UNNAMED PRODUCT"/>
    <property type="match status" value="1"/>
</dbReference>
<proteinExistence type="predicted"/>
<evidence type="ECO:0000313" key="1">
    <source>
        <dbReference type="EMBL" id="CAB4649199.1"/>
    </source>
</evidence>
<sequence>MSRCFRTLISVVALTAGFVLLPPPTPAHATETWDSIGSPIPGESAGANSGWSVATNQDGSIIAIGAPQISPTGNGMVQVYQLSSGAWSQLGADIVSSSADYTGYALALSSDGLTLAVGSPRADPGSINNAGEVRVYSLQSGTWVQIGATFTGAATSDGAGTAVALSATGNRLAFGASRAPSGIGPGQVSVFDYSAGTNSWTQVGATLTGEANNDEFGNSLSLSDDGAWLAVGAPKNDVGGAAANAGHARVFELVSTTWTTRGADIDGEVAGDLAGQSVALGTSGGRLVIGSHSSDVAGANAGRARVFDYTGTTWTQVGGAINGAAGDALGWAVDINATGDQIALGAPESDVPGSTAGSVTAFTLSSGTWTQRGTTITGTSSGDQAGYALAMSASGDRIVVGSPKRAVPSTNTGEVRVFGLSAASAASDATGSGIPGIYLQIAGPVGRSVQDSPVYFGGDRIAPLSTYTLSINPHGGRAFTLATGTTDARGNLESRMTLPALAPGDYVITFAGRHASGAGLKLANTIRVGAGGNYLVIGENRPGVW</sequence>
<dbReference type="Gene3D" id="2.130.10.130">
    <property type="entry name" value="Integrin alpha, N-terminal"/>
    <property type="match status" value="2"/>
</dbReference>
<dbReference type="SUPFAM" id="SSF50965">
    <property type="entry name" value="Galactose oxidase, central domain"/>
    <property type="match status" value="1"/>
</dbReference>
<dbReference type="PROSITE" id="PS51470">
    <property type="entry name" value="FG_GAP"/>
    <property type="match status" value="1"/>
</dbReference>
<organism evidence="1">
    <name type="scientific">freshwater metagenome</name>
    <dbReference type="NCBI Taxonomy" id="449393"/>
    <lineage>
        <taxon>unclassified sequences</taxon>
        <taxon>metagenomes</taxon>
        <taxon>ecological metagenomes</taxon>
    </lineage>
</organism>